<reference evidence="10 11" key="1">
    <citation type="journal article" date="2022" name="Nat. Plants">
        <title>Genomes of leafy and leafless Platanthera orchids illuminate the evolution of mycoheterotrophy.</title>
        <authorList>
            <person name="Li M.H."/>
            <person name="Liu K.W."/>
            <person name="Li Z."/>
            <person name="Lu H.C."/>
            <person name="Ye Q.L."/>
            <person name="Zhang D."/>
            <person name="Wang J.Y."/>
            <person name="Li Y.F."/>
            <person name="Zhong Z.M."/>
            <person name="Liu X."/>
            <person name="Yu X."/>
            <person name="Liu D.K."/>
            <person name="Tu X.D."/>
            <person name="Liu B."/>
            <person name="Hao Y."/>
            <person name="Liao X.Y."/>
            <person name="Jiang Y.T."/>
            <person name="Sun W.H."/>
            <person name="Chen J."/>
            <person name="Chen Y.Q."/>
            <person name="Ai Y."/>
            <person name="Zhai J.W."/>
            <person name="Wu S.S."/>
            <person name="Zhou Z."/>
            <person name="Hsiao Y.Y."/>
            <person name="Wu W.L."/>
            <person name="Chen Y.Y."/>
            <person name="Lin Y.F."/>
            <person name="Hsu J.L."/>
            <person name="Li C.Y."/>
            <person name="Wang Z.W."/>
            <person name="Zhao X."/>
            <person name="Zhong W.Y."/>
            <person name="Ma X.K."/>
            <person name="Ma L."/>
            <person name="Huang J."/>
            <person name="Chen G.Z."/>
            <person name="Huang M.Z."/>
            <person name="Huang L."/>
            <person name="Peng D.H."/>
            <person name="Luo Y.B."/>
            <person name="Zou S.Q."/>
            <person name="Chen S.P."/>
            <person name="Lan S."/>
            <person name="Tsai W.C."/>
            <person name="Van de Peer Y."/>
            <person name="Liu Z.J."/>
        </authorList>
    </citation>
    <scope>NUCLEOTIDE SEQUENCE [LARGE SCALE GENOMIC DNA]</scope>
    <source>
        <strain evidence="10">Lor288</strain>
    </source>
</reference>
<evidence type="ECO:0000259" key="9">
    <source>
        <dbReference type="Pfam" id="PF04535"/>
    </source>
</evidence>
<feature type="transmembrane region" description="Helical" evidence="8">
    <location>
        <begin position="164"/>
        <end position="185"/>
    </location>
</feature>
<keyword evidence="6 8" id="KW-1133">Transmembrane helix</keyword>
<evidence type="ECO:0000256" key="3">
    <source>
        <dbReference type="ARBA" id="ARBA00011489"/>
    </source>
</evidence>
<evidence type="ECO:0000256" key="2">
    <source>
        <dbReference type="ARBA" id="ARBA00007651"/>
    </source>
</evidence>
<feature type="domain" description="Casparian strip membrane protein" evidence="9">
    <location>
        <begin position="37"/>
        <end position="175"/>
    </location>
</feature>
<keyword evidence="11" id="KW-1185">Reference proteome</keyword>
<keyword evidence="7 8" id="KW-0472">Membrane</keyword>
<dbReference type="NCBIfam" id="TIGR01569">
    <property type="entry name" value="A_tha_TIGR01569"/>
    <property type="match status" value="1"/>
</dbReference>
<comment type="similarity">
    <text evidence="2 8">Belongs to the Casparian strip membrane proteins (CASP) family.</text>
</comment>
<dbReference type="Proteomes" id="UP001412067">
    <property type="component" value="Unassembled WGS sequence"/>
</dbReference>
<dbReference type="Pfam" id="PF04535">
    <property type="entry name" value="CASP_dom"/>
    <property type="match status" value="1"/>
</dbReference>
<comment type="caution">
    <text evidence="10">The sequence shown here is derived from an EMBL/GenBank/DDBJ whole genome shotgun (WGS) entry which is preliminary data.</text>
</comment>
<comment type="subunit">
    <text evidence="3 8">Homodimer and heterodimers.</text>
</comment>
<evidence type="ECO:0000256" key="1">
    <source>
        <dbReference type="ARBA" id="ARBA00004651"/>
    </source>
</evidence>
<evidence type="ECO:0000256" key="5">
    <source>
        <dbReference type="ARBA" id="ARBA00022692"/>
    </source>
</evidence>
<keyword evidence="4 8" id="KW-1003">Cell membrane</keyword>
<accession>A0ABR2MAK6</accession>
<evidence type="ECO:0000313" key="10">
    <source>
        <dbReference type="EMBL" id="KAK8961202.1"/>
    </source>
</evidence>
<feature type="transmembrane region" description="Helical" evidence="8">
    <location>
        <begin position="44"/>
        <end position="62"/>
    </location>
</feature>
<evidence type="ECO:0000256" key="4">
    <source>
        <dbReference type="ARBA" id="ARBA00022475"/>
    </source>
</evidence>
<evidence type="ECO:0000256" key="8">
    <source>
        <dbReference type="RuleBase" id="RU361233"/>
    </source>
</evidence>
<feature type="transmembrane region" description="Helical" evidence="8">
    <location>
        <begin position="82"/>
        <end position="103"/>
    </location>
</feature>
<dbReference type="InterPro" id="IPR006459">
    <property type="entry name" value="CASP/CASPL"/>
</dbReference>
<evidence type="ECO:0000256" key="7">
    <source>
        <dbReference type="ARBA" id="ARBA00023136"/>
    </source>
</evidence>
<dbReference type="InterPro" id="IPR006702">
    <property type="entry name" value="CASP_dom"/>
</dbReference>
<comment type="caution">
    <text evidence="8">Lacks conserved residue(s) required for the propagation of feature annotation.</text>
</comment>
<dbReference type="EMBL" id="JBBWWR010000010">
    <property type="protein sequence ID" value="KAK8961202.1"/>
    <property type="molecule type" value="Genomic_DNA"/>
</dbReference>
<dbReference type="PANTHER" id="PTHR36488">
    <property type="entry name" value="CASP-LIKE PROTEIN 1U1"/>
    <property type="match status" value="1"/>
</dbReference>
<name>A0ABR2MAK6_9ASPA</name>
<comment type="subcellular location">
    <subcellularLocation>
        <location evidence="1 8">Cell membrane</location>
        <topology evidence="1 8">Multi-pass membrane protein</topology>
    </subcellularLocation>
</comment>
<evidence type="ECO:0000313" key="11">
    <source>
        <dbReference type="Proteomes" id="UP001412067"/>
    </source>
</evidence>
<evidence type="ECO:0000256" key="6">
    <source>
        <dbReference type="ARBA" id="ARBA00022989"/>
    </source>
</evidence>
<organism evidence="10 11">
    <name type="scientific">Platanthera guangdongensis</name>
    <dbReference type="NCBI Taxonomy" id="2320717"/>
    <lineage>
        <taxon>Eukaryota</taxon>
        <taxon>Viridiplantae</taxon>
        <taxon>Streptophyta</taxon>
        <taxon>Embryophyta</taxon>
        <taxon>Tracheophyta</taxon>
        <taxon>Spermatophyta</taxon>
        <taxon>Magnoliopsida</taxon>
        <taxon>Liliopsida</taxon>
        <taxon>Asparagales</taxon>
        <taxon>Orchidaceae</taxon>
        <taxon>Orchidoideae</taxon>
        <taxon>Orchideae</taxon>
        <taxon>Orchidinae</taxon>
        <taxon>Platanthera</taxon>
    </lineage>
</organism>
<dbReference type="InterPro" id="IPR044173">
    <property type="entry name" value="CASPL"/>
</dbReference>
<proteinExistence type="inferred from homology"/>
<keyword evidence="5 8" id="KW-0812">Transmembrane</keyword>
<protein>
    <recommendedName>
        <fullName evidence="8">CASP-like protein</fullName>
    </recommendedName>
</protein>
<gene>
    <name evidence="10" type="ORF">KSP40_PGU006609</name>
</gene>
<sequence>MAPMKPAVGGEEAAGDGAAWQETPVSTVASAPTPADSTRLLGHILRLISIVLMLVAGIVMGVAKETAPTMPNGTLVWVPRRYFIIVNTLACVYSAVSGGVSFVNQNCSGMEVLLSISDILITVLHFTGNASATAIQIVAEKGNGHFGWAKSCNLTSKFCDHVTVAIVLSTVAAVAYALILVLSIIRLHKN</sequence>
<dbReference type="PANTHER" id="PTHR36488:SF8">
    <property type="entry name" value="CASP-LIKE PROTEIN 1U1"/>
    <property type="match status" value="1"/>
</dbReference>